<dbReference type="AlphaFoldDB" id="A0A8T2KYP1"/>
<dbReference type="InterPro" id="IPR006623">
    <property type="entry name" value="THEG"/>
</dbReference>
<feature type="compositionally biased region" description="Low complexity" evidence="2">
    <location>
        <begin position="204"/>
        <end position="217"/>
    </location>
</feature>
<gene>
    <name evidence="3" type="primary">THEGL</name>
    <name evidence="3" type="ORF">AMEX_G21925</name>
</gene>
<dbReference type="InterPro" id="IPR042401">
    <property type="entry name" value="SPMAP2-like"/>
</dbReference>
<organism evidence="3 4">
    <name type="scientific">Astyanax mexicanus</name>
    <name type="common">Blind cave fish</name>
    <name type="synonym">Astyanax fasciatus mexicanus</name>
    <dbReference type="NCBI Taxonomy" id="7994"/>
    <lineage>
        <taxon>Eukaryota</taxon>
        <taxon>Metazoa</taxon>
        <taxon>Chordata</taxon>
        <taxon>Craniata</taxon>
        <taxon>Vertebrata</taxon>
        <taxon>Euteleostomi</taxon>
        <taxon>Actinopterygii</taxon>
        <taxon>Neopterygii</taxon>
        <taxon>Teleostei</taxon>
        <taxon>Ostariophysi</taxon>
        <taxon>Characiformes</taxon>
        <taxon>Characoidei</taxon>
        <taxon>Acestrorhamphidae</taxon>
        <taxon>Acestrorhamphinae</taxon>
        <taxon>Astyanax</taxon>
    </lineage>
</organism>
<dbReference type="Proteomes" id="UP000752171">
    <property type="component" value="Unassembled WGS sequence"/>
</dbReference>
<dbReference type="EMBL" id="JAICCE010000019">
    <property type="protein sequence ID" value="KAG9263787.1"/>
    <property type="molecule type" value="Genomic_DNA"/>
</dbReference>
<evidence type="ECO:0000256" key="1">
    <source>
        <dbReference type="ARBA" id="ARBA00022737"/>
    </source>
</evidence>
<evidence type="ECO:0000313" key="3">
    <source>
        <dbReference type="EMBL" id="KAG9263787.1"/>
    </source>
</evidence>
<keyword evidence="1" id="KW-0677">Repeat</keyword>
<evidence type="ECO:0000313" key="4">
    <source>
        <dbReference type="Proteomes" id="UP000752171"/>
    </source>
</evidence>
<dbReference type="PANTHER" id="PTHR15901:SF15">
    <property type="entry name" value="TESTICULAR HAPLOID EXPRESSED GENE PROTEIN-LIKE"/>
    <property type="match status" value="1"/>
</dbReference>
<dbReference type="Pfam" id="PF14912">
    <property type="entry name" value="THEG"/>
    <property type="match status" value="3"/>
</dbReference>
<proteinExistence type="predicted"/>
<sequence length="236" mass="26582">MQICCRILLPEGSSPEHHGDYSRKLTWGNQESIWLLSLGALGAVPSPRIQTLAQNKPDFSNLNQNLHLNLFREREEGAAKTSRPSCRETQYEQAARMATPRARSRSSQVVSPLSDWCEYSCPVWHISPGVQKTLVSPRIVQLARPKTTHPDFRVNRQAVETHITHAAKTARITSRLEQLCLPKLRESSLFYPPSRPESPIRPVSRGASRATASARVRQLSTPKSLCKDYIPPRDLD</sequence>
<dbReference type="SMART" id="SM00705">
    <property type="entry name" value="THEG"/>
    <property type="match status" value="4"/>
</dbReference>
<evidence type="ECO:0000256" key="2">
    <source>
        <dbReference type="SAM" id="MobiDB-lite"/>
    </source>
</evidence>
<feature type="region of interest" description="Disordered" evidence="2">
    <location>
        <begin position="191"/>
        <end position="236"/>
    </location>
</feature>
<reference evidence="3 4" key="1">
    <citation type="submission" date="2021-07" db="EMBL/GenBank/DDBJ databases">
        <authorList>
            <person name="Imarazene B."/>
            <person name="Zahm M."/>
            <person name="Klopp C."/>
            <person name="Cabau C."/>
            <person name="Beille S."/>
            <person name="Jouanno E."/>
            <person name="Castinel A."/>
            <person name="Lluch J."/>
            <person name="Gil L."/>
            <person name="Kuchtly C."/>
            <person name="Lopez Roques C."/>
            <person name="Donnadieu C."/>
            <person name="Parrinello H."/>
            <person name="Journot L."/>
            <person name="Du K."/>
            <person name="Schartl M."/>
            <person name="Retaux S."/>
            <person name="Guiguen Y."/>
        </authorList>
    </citation>
    <scope>NUCLEOTIDE SEQUENCE [LARGE SCALE GENOMIC DNA]</scope>
    <source>
        <strain evidence="3">Pach_M1</strain>
        <tissue evidence="3">Testis</tissue>
    </source>
</reference>
<protein>
    <submittedName>
        <fullName evidence="3">Testicular haploid expressed gene protein-like</fullName>
    </submittedName>
</protein>
<name>A0A8T2KYP1_ASTMX</name>
<comment type="caution">
    <text evidence="3">The sequence shown here is derived from an EMBL/GenBank/DDBJ whole genome shotgun (WGS) entry which is preliminary data.</text>
</comment>
<accession>A0A8T2KYP1</accession>
<dbReference type="PANTHER" id="PTHR15901">
    <property type="entry name" value="TESTICULAR HAPLOID EXPRESSED GENE PROTEIN"/>
    <property type="match status" value="1"/>
</dbReference>